<keyword evidence="2" id="KW-1185">Reference proteome</keyword>
<protein>
    <submittedName>
        <fullName evidence="1">Uncharacterized protein</fullName>
    </submittedName>
</protein>
<name>A0ABU1H8J5_9GAMM</name>
<organism evidence="1 2">
    <name type="scientific">Vreelandella vilamensis</name>
    <dbReference type="NCBI Taxonomy" id="531309"/>
    <lineage>
        <taxon>Bacteria</taxon>
        <taxon>Pseudomonadati</taxon>
        <taxon>Pseudomonadota</taxon>
        <taxon>Gammaproteobacteria</taxon>
        <taxon>Oceanospirillales</taxon>
        <taxon>Halomonadaceae</taxon>
        <taxon>Vreelandella</taxon>
    </lineage>
</organism>
<reference evidence="1 2" key="1">
    <citation type="submission" date="2023-04" db="EMBL/GenBank/DDBJ databases">
        <title>A long-awaited taxogenomic arrangement of the family Halomonadaceae.</title>
        <authorList>
            <person name="De La Haba R."/>
            <person name="Chuvochina M."/>
            <person name="Wittouck S."/>
            <person name="Arahal D.R."/>
            <person name="Sanchez-Porro C."/>
            <person name="Hugenholtz P."/>
            <person name="Ventosa A."/>
        </authorList>
    </citation>
    <scope>NUCLEOTIDE SEQUENCE [LARGE SCALE GENOMIC DNA]</scope>
    <source>
        <strain evidence="1 2">DSM 21020</strain>
    </source>
</reference>
<evidence type="ECO:0000313" key="2">
    <source>
        <dbReference type="Proteomes" id="UP001254564"/>
    </source>
</evidence>
<gene>
    <name evidence="1" type="ORF">QC823_15965</name>
</gene>
<evidence type="ECO:0000313" key="1">
    <source>
        <dbReference type="EMBL" id="MDR5900460.1"/>
    </source>
</evidence>
<sequence>MALLSHQLLIPSDLASLFESQRTLLPFESFCRGFAWYLCPVVVAKEPQWVLINVAFGFVELLENMSPPNANAVEKAAFDVIELASPLDREKDNVSVSFNPADMTWHIADKLPTHVGKQYQRVEQALRQCHDIYEADEAIEQINAKPLTIGDQRIVPVEGVYGVLLELADDFRDYMQSTPWWKQLWHLSTKQTPWLEP</sequence>
<dbReference type="Proteomes" id="UP001254564">
    <property type="component" value="Unassembled WGS sequence"/>
</dbReference>
<dbReference type="EMBL" id="JARWAN010000048">
    <property type="protein sequence ID" value="MDR5900460.1"/>
    <property type="molecule type" value="Genomic_DNA"/>
</dbReference>
<accession>A0ABU1H8J5</accession>
<dbReference type="RefSeq" id="WP_309657335.1">
    <property type="nucleotide sequence ID" value="NZ_JARWAN010000048.1"/>
</dbReference>
<proteinExistence type="predicted"/>
<comment type="caution">
    <text evidence="1">The sequence shown here is derived from an EMBL/GenBank/DDBJ whole genome shotgun (WGS) entry which is preliminary data.</text>
</comment>